<evidence type="ECO:0000256" key="2">
    <source>
        <dbReference type="ARBA" id="ARBA00001946"/>
    </source>
</evidence>
<accession>A0A7T7XPM1</accession>
<name>A0A7T7XPM1_9SPIR</name>
<gene>
    <name evidence="9" type="ORF">JFL75_04560</name>
</gene>
<evidence type="ECO:0000256" key="6">
    <source>
        <dbReference type="ARBA" id="ARBA00032162"/>
    </source>
</evidence>
<dbReference type="SUPFAM" id="SSF55811">
    <property type="entry name" value="Nudix"/>
    <property type="match status" value="1"/>
</dbReference>
<dbReference type="Gene3D" id="3.90.79.10">
    <property type="entry name" value="Nucleoside Triphosphate Pyrophosphohydrolase"/>
    <property type="match status" value="1"/>
</dbReference>
<evidence type="ECO:0000256" key="3">
    <source>
        <dbReference type="ARBA" id="ARBA00007275"/>
    </source>
</evidence>
<comment type="cofactor">
    <cofactor evidence="2">
        <name>Mg(2+)</name>
        <dbReference type="ChEBI" id="CHEBI:18420"/>
    </cofactor>
</comment>
<dbReference type="PANTHER" id="PTHR11839">
    <property type="entry name" value="UDP/ADP-SUGAR PYROPHOSPHATASE"/>
    <property type="match status" value="1"/>
</dbReference>
<dbReference type="GO" id="GO:0016787">
    <property type="term" value="F:hydrolase activity"/>
    <property type="evidence" value="ECO:0007669"/>
    <property type="project" value="UniProtKB-KW"/>
</dbReference>
<feature type="domain" description="Nudix hydrolase" evidence="8">
    <location>
        <begin position="44"/>
        <end position="174"/>
    </location>
</feature>
<evidence type="ECO:0000313" key="10">
    <source>
        <dbReference type="Proteomes" id="UP000595917"/>
    </source>
</evidence>
<keyword evidence="10" id="KW-1185">Reference proteome</keyword>
<dbReference type="InterPro" id="IPR000086">
    <property type="entry name" value="NUDIX_hydrolase_dom"/>
</dbReference>
<dbReference type="EMBL" id="CP067089">
    <property type="protein sequence ID" value="QQO10199.1"/>
    <property type="molecule type" value="Genomic_DNA"/>
</dbReference>
<dbReference type="CDD" id="cd03424">
    <property type="entry name" value="NUDIX_ADPRase_Nudt5_UGPPase_Nudt14"/>
    <property type="match status" value="1"/>
</dbReference>
<dbReference type="GO" id="GO:0006753">
    <property type="term" value="P:nucleoside phosphate metabolic process"/>
    <property type="evidence" value="ECO:0007669"/>
    <property type="project" value="TreeGrafter"/>
</dbReference>
<dbReference type="RefSeq" id="WP_215627503.1">
    <property type="nucleotide sequence ID" value="NZ_CP067089.2"/>
</dbReference>
<reference evidence="9" key="1">
    <citation type="submission" date="2021-01" db="EMBL/GenBank/DDBJ databases">
        <title>Description of Breznakiella homolactica.</title>
        <authorList>
            <person name="Song Y."/>
            <person name="Brune A."/>
        </authorList>
    </citation>
    <scope>NUCLEOTIDE SEQUENCE</scope>
    <source>
        <strain evidence="9">RmG30</strain>
    </source>
</reference>
<dbReference type="GO" id="GO:0019693">
    <property type="term" value="P:ribose phosphate metabolic process"/>
    <property type="evidence" value="ECO:0007669"/>
    <property type="project" value="TreeGrafter"/>
</dbReference>
<dbReference type="KEGG" id="bhc:JFL75_04560"/>
<evidence type="ECO:0000259" key="8">
    <source>
        <dbReference type="PROSITE" id="PS51462"/>
    </source>
</evidence>
<comment type="catalytic activity">
    <reaction evidence="1">
        <text>GDP-alpha-D-mannose + H2O = alpha-D-mannose 1-phosphate + GMP + 2 H(+)</text>
        <dbReference type="Rhea" id="RHEA:27978"/>
        <dbReference type="ChEBI" id="CHEBI:15377"/>
        <dbReference type="ChEBI" id="CHEBI:15378"/>
        <dbReference type="ChEBI" id="CHEBI:57527"/>
        <dbReference type="ChEBI" id="CHEBI:58115"/>
        <dbReference type="ChEBI" id="CHEBI:58409"/>
    </reaction>
</comment>
<dbReference type="Pfam" id="PF00293">
    <property type="entry name" value="NUDIX"/>
    <property type="match status" value="1"/>
</dbReference>
<evidence type="ECO:0000256" key="4">
    <source>
        <dbReference type="ARBA" id="ARBA00016377"/>
    </source>
</evidence>
<proteinExistence type="inferred from homology"/>
<comment type="similarity">
    <text evidence="3">Belongs to the Nudix hydrolase family. NudK subfamily.</text>
</comment>
<dbReference type="Proteomes" id="UP000595917">
    <property type="component" value="Chromosome"/>
</dbReference>
<dbReference type="InterPro" id="IPR015797">
    <property type="entry name" value="NUDIX_hydrolase-like_dom_sf"/>
</dbReference>
<keyword evidence="5 9" id="KW-0378">Hydrolase</keyword>
<dbReference type="PROSITE" id="PS51462">
    <property type="entry name" value="NUDIX"/>
    <property type="match status" value="1"/>
</dbReference>
<dbReference type="AlphaFoldDB" id="A0A7T7XPM1"/>
<organism evidence="9 10">
    <name type="scientific">Breznakiella homolactica</name>
    <dbReference type="NCBI Taxonomy" id="2798577"/>
    <lineage>
        <taxon>Bacteria</taxon>
        <taxon>Pseudomonadati</taxon>
        <taxon>Spirochaetota</taxon>
        <taxon>Spirochaetia</taxon>
        <taxon>Spirochaetales</taxon>
        <taxon>Breznakiellaceae</taxon>
        <taxon>Breznakiella</taxon>
    </lineage>
</organism>
<sequence>MKKHEENWKTLNSTYLFKKPWLTVREDSVELPNGSVIPSYYILEYPDWINVIAVTTENKFVFIRQYRPGIGGIHYELCAGVCEKEDTSPLVSAKRELLEETGYGGGKWKKYMEISANPGTHTNTTHCYLATGVEKRSEQNLDETECLTVHLLDREQVLKLLEGNKIKQSLMAAPLWKYFYENK</sequence>
<evidence type="ECO:0000256" key="7">
    <source>
        <dbReference type="ARBA" id="ARBA00032272"/>
    </source>
</evidence>
<evidence type="ECO:0000256" key="1">
    <source>
        <dbReference type="ARBA" id="ARBA00000847"/>
    </source>
</evidence>
<evidence type="ECO:0000256" key="5">
    <source>
        <dbReference type="ARBA" id="ARBA00022801"/>
    </source>
</evidence>
<dbReference type="PANTHER" id="PTHR11839:SF18">
    <property type="entry name" value="NUDIX HYDROLASE DOMAIN-CONTAINING PROTEIN"/>
    <property type="match status" value="1"/>
</dbReference>
<evidence type="ECO:0000313" key="9">
    <source>
        <dbReference type="EMBL" id="QQO10199.1"/>
    </source>
</evidence>
<protein>
    <recommendedName>
        <fullName evidence="4">GDP-mannose pyrophosphatase</fullName>
    </recommendedName>
    <alternativeName>
        <fullName evidence="6">GDP-mannose hydrolase</fullName>
    </alternativeName>
    <alternativeName>
        <fullName evidence="7">GDPMK</fullName>
    </alternativeName>
</protein>